<evidence type="ECO:0008006" key="5">
    <source>
        <dbReference type="Google" id="ProtNLM"/>
    </source>
</evidence>
<gene>
    <name evidence="3" type="ORF">Ato02nite_075160</name>
</gene>
<accession>A0A919THE8</accession>
<evidence type="ECO:0000256" key="1">
    <source>
        <dbReference type="SAM" id="MobiDB-lite"/>
    </source>
</evidence>
<evidence type="ECO:0000313" key="4">
    <source>
        <dbReference type="Proteomes" id="UP000677082"/>
    </source>
</evidence>
<feature type="region of interest" description="Disordered" evidence="1">
    <location>
        <begin position="133"/>
        <end position="156"/>
    </location>
</feature>
<keyword evidence="4" id="KW-1185">Reference proteome</keyword>
<keyword evidence="2" id="KW-0812">Transmembrane</keyword>
<reference evidence="3 4" key="1">
    <citation type="submission" date="2021-03" db="EMBL/GenBank/DDBJ databases">
        <title>Whole genome shotgun sequence of Actinoplanes toevensis NBRC 105298.</title>
        <authorList>
            <person name="Komaki H."/>
            <person name="Tamura T."/>
        </authorList>
    </citation>
    <scope>NUCLEOTIDE SEQUENCE [LARGE SCALE GENOMIC DNA]</scope>
    <source>
        <strain evidence="3 4">NBRC 105298</strain>
    </source>
</reference>
<keyword evidence="2" id="KW-0472">Membrane</keyword>
<comment type="caution">
    <text evidence="3">The sequence shown here is derived from an EMBL/GenBank/DDBJ whole genome shotgun (WGS) entry which is preliminary data.</text>
</comment>
<protein>
    <recommendedName>
        <fullName evidence="5">PH domain-containing protein</fullName>
    </recommendedName>
</protein>
<organism evidence="3 4">
    <name type="scientific">Paractinoplanes toevensis</name>
    <dbReference type="NCBI Taxonomy" id="571911"/>
    <lineage>
        <taxon>Bacteria</taxon>
        <taxon>Bacillati</taxon>
        <taxon>Actinomycetota</taxon>
        <taxon>Actinomycetes</taxon>
        <taxon>Micromonosporales</taxon>
        <taxon>Micromonosporaceae</taxon>
        <taxon>Paractinoplanes</taxon>
    </lineage>
</organism>
<keyword evidence="2" id="KW-1133">Transmembrane helix</keyword>
<name>A0A919THE8_9ACTN</name>
<dbReference type="Proteomes" id="UP000677082">
    <property type="component" value="Unassembled WGS sequence"/>
</dbReference>
<proteinExistence type="predicted"/>
<feature type="transmembrane region" description="Helical" evidence="2">
    <location>
        <begin position="55"/>
        <end position="76"/>
    </location>
</feature>
<dbReference type="AlphaFoldDB" id="A0A919THE8"/>
<dbReference type="RefSeq" id="WP_213011421.1">
    <property type="nucleotide sequence ID" value="NZ_BOQN01000098.1"/>
</dbReference>
<evidence type="ECO:0000313" key="3">
    <source>
        <dbReference type="EMBL" id="GIM95723.1"/>
    </source>
</evidence>
<dbReference type="EMBL" id="BOQN01000098">
    <property type="protein sequence ID" value="GIM95723.1"/>
    <property type="molecule type" value="Genomic_DNA"/>
</dbReference>
<feature type="transmembrane region" description="Helical" evidence="2">
    <location>
        <begin position="26"/>
        <end position="49"/>
    </location>
</feature>
<sequence length="183" mass="19476">MSIAPEQVEAPATDAVLFRSSPWRTFIAVFLLLMVSFGVVSPIVAVAVGGTGNPWWQTFAQAGSISAVAAGLYAWSTRGALRTWVRVSSGGLELAAQDSDPILLAWEDIETVVVRRVGLRSVLDVTPIDLDRVHPVDDEGPGGPAMTDTGDGPAFTADLSEIWPGPRALKRELARRMPAKPTA</sequence>
<evidence type="ECO:0000256" key="2">
    <source>
        <dbReference type="SAM" id="Phobius"/>
    </source>
</evidence>